<proteinExistence type="predicted"/>
<feature type="domain" description="Glycosyl transferase family 3 N-terminal" evidence="3">
    <location>
        <begin position="5"/>
        <end position="69"/>
    </location>
</feature>
<dbReference type="InterPro" id="IPR017459">
    <property type="entry name" value="Glycosyl_Trfase_fam3_N_dom"/>
</dbReference>
<evidence type="ECO:0000313" key="4">
    <source>
        <dbReference type="EMBL" id="UZD56155.1"/>
    </source>
</evidence>
<dbReference type="NCBIfam" id="NF006005">
    <property type="entry name" value="PRK08136.1"/>
    <property type="match status" value="1"/>
</dbReference>
<protein>
    <submittedName>
        <fullName evidence="4">DNA-binding protein YbiB</fullName>
    </submittedName>
</protein>
<dbReference type="Proteomes" id="UP001163266">
    <property type="component" value="Chromosome"/>
</dbReference>
<dbReference type="InterPro" id="IPR005940">
    <property type="entry name" value="Anthranilate_Pribosyl_Tfrase"/>
</dbReference>
<organism evidence="4 5">
    <name type="scientific">Caldimonas aquatica</name>
    <dbReference type="NCBI Taxonomy" id="376175"/>
    <lineage>
        <taxon>Bacteria</taxon>
        <taxon>Pseudomonadati</taxon>
        <taxon>Pseudomonadota</taxon>
        <taxon>Betaproteobacteria</taxon>
        <taxon>Burkholderiales</taxon>
        <taxon>Sphaerotilaceae</taxon>
        <taxon>Caldimonas</taxon>
    </lineage>
</organism>
<dbReference type="RefSeq" id="WP_264894008.1">
    <property type="nucleotide sequence ID" value="NZ_CP110257.1"/>
</dbReference>
<name>A0ABY6MVX8_9BURK</name>
<dbReference type="SUPFAM" id="SSF47648">
    <property type="entry name" value="Nucleoside phosphorylase/phosphoribosyltransferase N-terminal domain"/>
    <property type="match status" value="1"/>
</dbReference>
<evidence type="ECO:0000256" key="1">
    <source>
        <dbReference type="ARBA" id="ARBA00022676"/>
    </source>
</evidence>
<dbReference type="Gene3D" id="3.40.1030.10">
    <property type="entry name" value="Nucleoside phosphorylase/phosphoribosyltransferase catalytic domain"/>
    <property type="match status" value="1"/>
</dbReference>
<dbReference type="InterPro" id="IPR036320">
    <property type="entry name" value="Glycosyl_Trfase_fam3_N_dom_sf"/>
</dbReference>
<reference evidence="4" key="1">
    <citation type="submission" date="2022-10" db="EMBL/GenBank/DDBJ databases">
        <title>Complete genome sequence of Schlegelella aquatica LMG 23380.</title>
        <authorList>
            <person name="Musilova J."/>
            <person name="Kourilova X."/>
            <person name="Bezdicek M."/>
            <person name="Hermankova K."/>
            <person name="Obruca S."/>
            <person name="Sedlar K."/>
        </authorList>
    </citation>
    <scope>NUCLEOTIDE SEQUENCE</scope>
    <source>
        <strain evidence="4">LMG 23380</strain>
    </source>
</reference>
<dbReference type="SUPFAM" id="SSF52418">
    <property type="entry name" value="Nucleoside phosphorylase/phosphoribosyltransferase catalytic domain"/>
    <property type="match status" value="1"/>
</dbReference>
<dbReference type="Gene3D" id="1.20.970.10">
    <property type="entry name" value="Transferase, Pyrimidine Nucleoside Phosphorylase, Chain C"/>
    <property type="match status" value="1"/>
</dbReference>
<keyword evidence="1" id="KW-0328">Glycosyltransferase</keyword>
<dbReference type="PANTHER" id="PTHR43285">
    <property type="entry name" value="ANTHRANILATE PHOSPHORIBOSYLTRANSFERASE"/>
    <property type="match status" value="1"/>
</dbReference>
<dbReference type="Pfam" id="PF02885">
    <property type="entry name" value="Glycos_trans_3N"/>
    <property type="match status" value="1"/>
</dbReference>
<accession>A0ABY6MVX8</accession>
<evidence type="ECO:0000256" key="2">
    <source>
        <dbReference type="ARBA" id="ARBA00022679"/>
    </source>
</evidence>
<gene>
    <name evidence="4" type="primary">ybiB</name>
    <name evidence="4" type="ORF">OMP39_06165</name>
</gene>
<keyword evidence="5" id="KW-1185">Reference proteome</keyword>
<dbReference type="PANTHER" id="PTHR43285:SF4">
    <property type="entry name" value="TRANSFERASE"/>
    <property type="match status" value="1"/>
</dbReference>
<evidence type="ECO:0000259" key="3">
    <source>
        <dbReference type="Pfam" id="PF02885"/>
    </source>
</evidence>
<evidence type="ECO:0000313" key="5">
    <source>
        <dbReference type="Proteomes" id="UP001163266"/>
    </source>
</evidence>
<keyword evidence="4" id="KW-0238">DNA-binding</keyword>
<dbReference type="InterPro" id="IPR035902">
    <property type="entry name" value="Nuc_phospho_transferase"/>
</dbReference>
<sequence>MGISHYIKEIGRGKEGARSLSSEQAYDLMCQVLDGRVTDLELGAFAIAMRIKGESIEELQGFLEAVTERCIPVPAPRPIVVLPSYNGARRLPNLTPLLALLLAREGVPVLVHGVGHDPGRVTTAQILTALGVPQASDARAILQAWHRRRQPAFIPTEALCPPLARLLDVRRVIGLRNPAHTVAKILAPTAPGQALRVVNYTHPEYGQTLAQFLERTAAHALLLRGTEGEPVADPRRTPRMEVFLAGRRQPALGATAREGVLTDLPPLPRECDAATTAQYIQGVLSGEQPVPAPILKQVECILQTLAQLPCASGTSHELSA</sequence>
<dbReference type="EMBL" id="CP110257">
    <property type="protein sequence ID" value="UZD56155.1"/>
    <property type="molecule type" value="Genomic_DNA"/>
</dbReference>
<dbReference type="GO" id="GO:0003677">
    <property type="term" value="F:DNA binding"/>
    <property type="evidence" value="ECO:0007669"/>
    <property type="project" value="UniProtKB-KW"/>
</dbReference>
<keyword evidence="2" id="KW-0808">Transferase</keyword>